<accession>A0A016U6W2</accession>
<evidence type="ECO:0000313" key="1">
    <source>
        <dbReference type="EMBL" id="EYC10552.1"/>
    </source>
</evidence>
<comment type="caution">
    <text evidence="1">The sequence shown here is derived from an EMBL/GenBank/DDBJ whole genome shotgun (WGS) entry which is preliminary data.</text>
</comment>
<keyword evidence="2" id="KW-1185">Reference proteome</keyword>
<proteinExistence type="predicted"/>
<dbReference type="InterPro" id="IPR042089">
    <property type="entry name" value="Peptidase_M13_dom_2"/>
</dbReference>
<gene>
    <name evidence="1" type="primary">Acey_s0055.g2623</name>
    <name evidence="1" type="ORF">Y032_0055g2623</name>
</gene>
<name>A0A016U6W2_9BILA</name>
<dbReference type="AlphaFoldDB" id="A0A016U6W2"/>
<protein>
    <submittedName>
        <fullName evidence="1">Uncharacterized protein</fullName>
    </submittedName>
</protein>
<dbReference type="EMBL" id="JARK01001391">
    <property type="protein sequence ID" value="EYC10552.1"/>
    <property type="molecule type" value="Genomic_DNA"/>
</dbReference>
<organism evidence="1 2">
    <name type="scientific">Ancylostoma ceylanicum</name>
    <dbReference type="NCBI Taxonomy" id="53326"/>
    <lineage>
        <taxon>Eukaryota</taxon>
        <taxon>Metazoa</taxon>
        <taxon>Ecdysozoa</taxon>
        <taxon>Nematoda</taxon>
        <taxon>Chromadorea</taxon>
        <taxon>Rhabditida</taxon>
        <taxon>Rhabditina</taxon>
        <taxon>Rhabditomorpha</taxon>
        <taxon>Strongyloidea</taxon>
        <taxon>Ancylostomatidae</taxon>
        <taxon>Ancylostomatinae</taxon>
        <taxon>Ancylostoma</taxon>
    </lineage>
</organism>
<evidence type="ECO:0000313" key="2">
    <source>
        <dbReference type="Proteomes" id="UP000024635"/>
    </source>
</evidence>
<dbReference type="Gene3D" id="1.10.1380.10">
    <property type="entry name" value="Neutral endopeptidase , domain2"/>
    <property type="match status" value="1"/>
</dbReference>
<dbReference type="Proteomes" id="UP000024635">
    <property type="component" value="Unassembled WGS sequence"/>
</dbReference>
<reference evidence="2" key="1">
    <citation type="journal article" date="2015" name="Nat. Genet.">
        <title>The genome and transcriptome of the zoonotic hookworm Ancylostoma ceylanicum identify infection-specific gene families.</title>
        <authorList>
            <person name="Schwarz E.M."/>
            <person name="Hu Y."/>
            <person name="Antoshechkin I."/>
            <person name="Miller M.M."/>
            <person name="Sternberg P.W."/>
            <person name="Aroian R.V."/>
        </authorList>
    </citation>
    <scope>NUCLEOTIDE SEQUENCE</scope>
    <source>
        <strain evidence="2">HY135</strain>
    </source>
</reference>
<sequence length="139" mass="16592">MSSDSVIKDNVPEAMPRIHLLLKNTTERIITNYVMLLYALSWADFLDENYRSIINFFEKKLKVPVHTKNEFCSHRTWYHYGHAMMAMYARKYSGRRFDRFDVVKSYYTRQELIKCDEENLATKKASKSPSEYCDPSWIL</sequence>